<dbReference type="AlphaFoldDB" id="X1IT73"/>
<accession>X1IT73</accession>
<sequence length="38" mass="4205">TSLTPSYTGALVSHTQFASPRPDLVNSQIIHLDYDVFL</sequence>
<proteinExistence type="predicted"/>
<protein>
    <submittedName>
        <fullName evidence="1">Uncharacterized protein</fullName>
    </submittedName>
</protein>
<evidence type="ECO:0000313" key="1">
    <source>
        <dbReference type="EMBL" id="GAH85641.1"/>
    </source>
</evidence>
<organism evidence="1">
    <name type="scientific">marine sediment metagenome</name>
    <dbReference type="NCBI Taxonomy" id="412755"/>
    <lineage>
        <taxon>unclassified sequences</taxon>
        <taxon>metagenomes</taxon>
        <taxon>ecological metagenomes</taxon>
    </lineage>
</organism>
<name>X1IT73_9ZZZZ</name>
<comment type="caution">
    <text evidence="1">The sequence shown here is derived from an EMBL/GenBank/DDBJ whole genome shotgun (WGS) entry which is preliminary data.</text>
</comment>
<dbReference type="EMBL" id="BARU01039850">
    <property type="protein sequence ID" value="GAH85641.1"/>
    <property type="molecule type" value="Genomic_DNA"/>
</dbReference>
<reference evidence="1" key="1">
    <citation type="journal article" date="2014" name="Front. Microbiol.">
        <title>High frequency of phylogenetically diverse reductive dehalogenase-homologous genes in deep subseafloor sedimentary metagenomes.</title>
        <authorList>
            <person name="Kawai M."/>
            <person name="Futagami T."/>
            <person name="Toyoda A."/>
            <person name="Takaki Y."/>
            <person name="Nishi S."/>
            <person name="Hori S."/>
            <person name="Arai W."/>
            <person name="Tsubouchi T."/>
            <person name="Morono Y."/>
            <person name="Uchiyama I."/>
            <person name="Ito T."/>
            <person name="Fujiyama A."/>
            <person name="Inagaki F."/>
            <person name="Takami H."/>
        </authorList>
    </citation>
    <scope>NUCLEOTIDE SEQUENCE</scope>
    <source>
        <strain evidence="1">Expedition CK06-06</strain>
    </source>
</reference>
<gene>
    <name evidence="1" type="ORF">S03H2_61710</name>
</gene>
<feature type="non-terminal residue" evidence="1">
    <location>
        <position position="1"/>
    </location>
</feature>